<organism evidence="8 9">
    <name type="scientific">Phoenix dactylifera</name>
    <name type="common">Date palm</name>
    <dbReference type="NCBI Taxonomy" id="42345"/>
    <lineage>
        <taxon>Eukaryota</taxon>
        <taxon>Viridiplantae</taxon>
        <taxon>Streptophyta</taxon>
        <taxon>Embryophyta</taxon>
        <taxon>Tracheophyta</taxon>
        <taxon>Spermatophyta</taxon>
        <taxon>Magnoliopsida</taxon>
        <taxon>Liliopsida</taxon>
        <taxon>Arecaceae</taxon>
        <taxon>Coryphoideae</taxon>
        <taxon>Phoeniceae</taxon>
        <taxon>Phoenix</taxon>
    </lineage>
</organism>
<evidence type="ECO:0000256" key="1">
    <source>
        <dbReference type="ARBA" id="ARBA00022723"/>
    </source>
</evidence>
<dbReference type="PROSITE" id="PS50016">
    <property type="entry name" value="ZF_PHD_2"/>
    <property type="match status" value="1"/>
</dbReference>
<evidence type="ECO:0000256" key="2">
    <source>
        <dbReference type="ARBA" id="ARBA00022771"/>
    </source>
</evidence>
<protein>
    <submittedName>
        <fullName evidence="9">BRCT domain-containing protein At4g02110</fullName>
    </submittedName>
</protein>
<keyword evidence="1" id="KW-0479">Metal-binding</keyword>
<reference evidence="8" key="1">
    <citation type="journal article" date="2019" name="Nat. Commun.">
        <title>Genome-wide association mapping of date palm fruit traits.</title>
        <authorList>
            <person name="Hazzouri K.M."/>
            <person name="Gros-Balthazard M."/>
            <person name="Flowers J.M."/>
            <person name="Copetti D."/>
            <person name="Lemansour A."/>
            <person name="Lebrun M."/>
            <person name="Masmoudi K."/>
            <person name="Ferrand S."/>
            <person name="Dhar M.I."/>
            <person name="Fresquez Z.A."/>
            <person name="Rosas U."/>
            <person name="Zhang J."/>
            <person name="Talag J."/>
            <person name="Lee S."/>
            <person name="Kudrna D."/>
            <person name="Powell R.F."/>
            <person name="Leitch I.J."/>
            <person name="Krueger R.R."/>
            <person name="Wing R.A."/>
            <person name="Amiri K.M.A."/>
            <person name="Purugganan M.D."/>
        </authorList>
    </citation>
    <scope>NUCLEOTIDE SEQUENCE [LARGE SCALE GENOMIC DNA]</scope>
    <source>
        <strain evidence="8">cv. Khalas</strain>
    </source>
</reference>
<feature type="domain" description="BRCT" evidence="7">
    <location>
        <begin position="12"/>
        <end position="102"/>
    </location>
</feature>
<evidence type="ECO:0000256" key="5">
    <source>
        <dbReference type="SAM" id="MobiDB-lite"/>
    </source>
</evidence>
<dbReference type="GeneID" id="103701128"/>
<evidence type="ECO:0000313" key="8">
    <source>
        <dbReference type="Proteomes" id="UP000228380"/>
    </source>
</evidence>
<feature type="domain" description="BRCT" evidence="7">
    <location>
        <begin position="866"/>
        <end position="948"/>
    </location>
</feature>
<dbReference type="GO" id="GO:0008270">
    <property type="term" value="F:zinc ion binding"/>
    <property type="evidence" value="ECO:0007669"/>
    <property type="project" value="UniProtKB-KW"/>
</dbReference>
<dbReference type="PANTHER" id="PTHR47181">
    <property type="entry name" value="BRCA1 C TERMINUS DOMAIN CONTAINING PROTEIN, EXPRESSED"/>
    <property type="match status" value="1"/>
</dbReference>
<evidence type="ECO:0000259" key="6">
    <source>
        <dbReference type="PROSITE" id="PS50016"/>
    </source>
</evidence>
<feature type="compositionally biased region" description="Low complexity" evidence="5">
    <location>
        <begin position="347"/>
        <end position="363"/>
    </location>
</feature>
<feature type="region of interest" description="Disordered" evidence="5">
    <location>
        <begin position="643"/>
        <end position="728"/>
    </location>
</feature>
<dbReference type="InterPro" id="IPR036420">
    <property type="entry name" value="BRCT_dom_sf"/>
</dbReference>
<feature type="compositionally biased region" description="Basic and acidic residues" evidence="5">
    <location>
        <begin position="650"/>
        <end position="675"/>
    </location>
</feature>
<evidence type="ECO:0000256" key="3">
    <source>
        <dbReference type="ARBA" id="ARBA00022833"/>
    </source>
</evidence>
<keyword evidence="2 4" id="KW-0863">Zinc-finger</keyword>
<dbReference type="SUPFAM" id="SSF52113">
    <property type="entry name" value="BRCT domain"/>
    <property type="match status" value="3"/>
</dbReference>
<dbReference type="KEGG" id="pda:103701128"/>
<evidence type="ECO:0000313" key="9">
    <source>
        <dbReference type="RefSeq" id="XP_026657983.2"/>
    </source>
</evidence>
<sequence length="1180" mass="128720">MVRSRGASTSRSPDKIFAEVRFVLFGFDSVSEAQYLSELVRRGGVDVGKYDLSCTHVVVSGRVYDDPVCVAARNDGKILVTELWIDDSVDFGTLADPTRILYRPLKDLNGIPGSESLFICLTGYQRPERDDIMKMVSLMGARFSKPLIANQVTHLICYKFEGEKYELAKKVNIKLVNHRWLEDCLKAWEILPIDDYTKSGCELEILEAEARDSEEETEDDTRVLGQKNNAGNSSFQGGMSVSVHSDMSIPSMGIIGIHKDTGAAKQPQSGDDLCMNSRLFTTCKGTGSGKALDMSDLSNKVGEEFGHHNAGDIEQAGDGYDGGSSFIPCDINLKKQDNKLSTDKLGSTSSALAEQSSSLSYSRRTPKKSVLPEELSNMSFSSPLGVMKENTLSFLREGTVNDGPADMQGPAATSSIHDTEAISNGLPQKRKISLTRVGSKSPKSECQGSKSSAPQSPLACIRAAQLEFTTAIPQDKSDIVPRIINSPVEEASNSNSVANQSKPSLIYRKKSLKCRQPGSGTKIADPTSSPSDAKEADLPSLRRAIDENVVRHLPNLKSTITSAKVSPADSKLLPDLLHDNEPRQAADKHASLRNSVNHFGSLVIEGRIAEEASSKEKISGVSLGGLGESECATKCDNLDNAMNDFPSAKESPELHKPRHDEAALSPNRREPETRKSFSTASSDTCKGNNVKATSGAHTKKAVAKRTMNSRPKPPAGSTRKDKVVTNSDKAATLDKAGVRSGKAEKVSSNVVLATAASDEINGAAQAASKDVVMEDRVEVAQHIISASNNKNVAVDWMETSMDPEKENKPEEDCSLTFKSNGSQCCKMVPQHDRKMMQKNKNAGGVDTKKTQTRKDGRLISSEPVWFILSGHRLQRKEFQTVIRCLRGRVCRDSHHWSYQATHFIAPDPVRRTEKFFAAAAAGRWILKMDYLTASNQAGKFLDEEPFEWYRSGLTGDGAISLEAPRKWRLLRERTGHGAFHGMQVIVYGECIAPTLDTLKRVVKAGDGTILATSPPYTRFLKSGGVDYAVISPGMPRVDLWVQEFLRHEIPCVVADYLVEYVCKPGYSLERHVLYNTHAWAEKSFANLLSRSEEIIADVSVPSKEGNDDLSCSVCGSRDRGEVMLICGDESGNVGCGIGTHIDCCDPPLEAVPDGDWFCSKCSSNASKTPFKGSKKTFTRT</sequence>
<dbReference type="CDD" id="cd17730">
    <property type="entry name" value="BRCT_PAXIP1_rpt4"/>
    <property type="match status" value="1"/>
</dbReference>
<keyword evidence="8" id="KW-1185">Reference proteome</keyword>
<dbReference type="AlphaFoldDB" id="A0A8B8J184"/>
<dbReference type="Pfam" id="PF00533">
    <property type="entry name" value="BRCT"/>
    <property type="match status" value="1"/>
</dbReference>
<dbReference type="CDD" id="cd17738">
    <property type="entry name" value="BRCT_TopBP1_rpt7"/>
    <property type="match status" value="1"/>
</dbReference>
<reference evidence="9" key="2">
    <citation type="submission" date="2025-08" db="UniProtKB">
        <authorList>
            <consortium name="RefSeq"/>
        </authorList>
    </citation>
    <scope>IDENTIFICATION</scope>
    <source>
        <tissue evidence="9">Young leaves</tissue>
    </source>
</reference>
<feature type="region of interest" description="Disordered" evidence="5">
    <location>
        <begin position="419"/>
        <end position="454"/>
    </location>
</feature>
<feature type="region of interest" description="Disordered" evidence="5">
    <location>
        <begin position="210"/>
        <end position="230"/>
    </location>
</feature>
<dbReference type="InterPro" id="IPR001357">
    <property type="entry name" value="BRCT_dom"/>
</dbReference>
<feature type="compositionally biased region" description="Polar residues" evidence="5">
    <location>
        <begin position="444"/>
        <end position="454"/>
    </location>
</feature>
<dbReference type="InterPro" id="IPR011011">
    <property type="entry name" value="Znf_FYVE_PHD"/>
</dbReference>
<evidence type="ECO:0000256" key="4">
    <source>
        <dbReference type="PROSITE-ProRule" id="PRU00146"/>
    </source>
</evidence>
<feature type="compositionally biased region" description="Polar residues" evidence="5">
    <location>
        <begin position="676"/>
        <end position="696"/>
    </location>
</feature>
<accession>A0A8B8J184</accession>
<dbReference type="Pfam" id="PF00628">
    <property type="entry name" value="PHD"/>
    <property type="match status" value="1"/>
</dbReference>
<dbReference type="SUPFAM" id="SSF57903">
    <property type="entry name" value="FYVE/PHD zinc finger"/>
    <property type="match status" value="1"/>
</dbReference>
<evidence type="ECO:0000259" key="7">
    <source>
        <dbReference type="PROSITE" id="PS50172"/>
    </source>
</evidence>
<dbReference type="InterPro" id="IPR013083">
    <property type="entry name" value="Znf_RING/FYVE/PHD"/>
</dbReference>
<dbReference type="RefSeq" id="XP_026657983.2">
    <property type="nucleotide sequence ID" value="XM_026802182.2"/>
</dbReference>
<dbReference type="OrthoDB" id="1935339at2759"/>
<dbReference type="PANTHER" id="PTHR47181:SF2">
    <property type="entry name" value="BRCA1 C TERMINUS DOMAIN CONTAINING PROTEIN, EXPRESSED"/>
    <property type="match status" value="1"/>
</dbReference>
<dbReference type="InterPro" id="IPR001965">
    <property type="entry name" value="Znf_PHD"/>
</dbReference>
<name>A0A8B8J184_PHODC</name>
<dbReference type="InterPro" id="IPR044254">
    <property type="entry name" value="At4g02110-like"/>
</dbReference>
<keyword evidence="3" id="KW-0862">Zinc</keyword>
<proteinExistence type="predicted"/>
<feature type="region of interest" description="Disordered" evidence="5">
    <location>
        <begin position="342"/>
        <end position="374"/>
    </location>
</feature>
<feature type="compositionally biased region" description="Acidic residues" evidence="5">
    <location>
        <begin position="210"/>
        <end position="219"/>
    </location>
</feature>
<feature type="domain" description="PHD-type" evidence="6">
    <location>
        <begin position="1108"/>
        <end position="1164"/>
    </location>
</feature>
<dbReference type="Gene3D" id="3.40.50.10190">
    <property type="entry name" value="BRCT domain"/>
    <property type="match status" value="4"/>
</dbReference>
<dbReference type="Pfam" id="PF12738">
    <property type="entry name" value="PTCB-BRCT"/>
    <property type="match status" value="1"/>
</dbReference>
<dbReference type="InterPro" id="IPR019787">
    <property type="entry name" value="Znf_PHD-finger"/>
</dbReference>
<dbReference type="Gene3D" id="3.30.40.10">
    <property type="entry name" value="Zinc/RING finger domain, C3HC4 (zinc finger)"/>
    <property type="match status" value="1"/>
</dbReference>
<dbReference type="PROSITE" id="PS50172">
    <property type="entry name" value="BRCT"/>
    <property type="match status" value="3"/>
</dbReference>
<feature type="region of interest" description="Disordered" evidence="5">
    <location>
        <begin position="515"/>
        <end position="536"/>
    </location>
</feature>
<gene>
    <name evidence="9" type="primary">LOC103701128</name>
</gene>
<dbReference type="Proteomes" id="UP000228380">
    <property type="component" value="Chromosome 3"/>
</dbReference>
<feature type="domain" description="BRCT" evidence="7">
    <location>
        <begin position="115"/>
        <end position="198"/>
    </location>
</feature>
<dbReference type="SMART" id="SM00249">
    <property type="entry name" value="PHD"/>
    <property type="match status" value="1"/>
</dbReference>
<dbReference type="SMART" id="SM00292">
    <property type="entry name" value="BRCT"/>
    <property type="match status" value="4"/>
</dbReference>